<evidence type="ECO:0000256" key="7">
    <source>
        <dbReference type="SAM" id="Phobius"/>
    </source>
</evidence>
<keyword evidence="3 9" id="KW-0808">Transferase</keyword>
<dbReference type="SMART" id="SM00563">
    <property type="entry name" value="PlsC"/>
    <property type="match status" value="1"/>
</dbReference>
<dbReference type="GO" id="GO:0006654">
    <property type="term" value="P:phosphatidic acid biosynthetic process"/>
    <property type="evidence" value="ECO:0007669"/>
    <property type="project" value="TreeGrafter"/>
</dbReference>
<evidence type="ECO:0000313" key="10">
    <source>
        <dbReference type="Proteomes" id="UP000442990"/>
    </source>
</evidence>
<sequence length="356" mass="36856">MSTPRTGAPRPPVLRRPRSGGGPGAAVPADAVPAPGRPVTGPAEALRPSTGPAQDPRSEAGPAHEPRPGVRSVRGGRPGAGPVRAASAWLPAAPCSPRDCVESGRHWTGVPRALLRLAALLAVVALGVALVPLIARLRDPSRQKWIRRWCLAVVRTAGVRTRITGAARPTGGVLIVSDHVSWLDIPLLAAVRPARMVAKAEVRGWPVAGALAARGGTLFIDRDRLRALPGTVERIAAVLRGGSAVAAFPEGSTWCGRARGRYRRALFQAALDAGVPVQPVSIRYRSADGATSTAPAFVGEDSLPASLWRVVSARGLVAEVGLRPPLPAGSHPDRRSLAGAAQGRAHEPGPPSGAHL</sequence>
<evidence type="ECO:0000256" key="3">
    <source>
        <dbReference type="ARBA" id="ARBA00022679"/>
    </source>
</evidence>
<feature type="compositionally biased region" description="Low complexity" evidence="6">
    <location>
        <begin position="69"/>
        <end position="85"/>
    </location>
</feature>
<dbReference type="InterPro" id="IPR002123">
    <property type="entry name" value="Plipid/glycerol_acylTrfase"/>
</dbReference>
<dbReference type="PANTHER" id="PTHR10434">
    <property type="entry name" value="1-ACYL-SN-GLYCEROL-3-PHOSPHATE ACYLTRANSFERASE"/>
    <property type="match status" value="1"/>
</dbReference>
<keyword evidence="7" id="KW-0472">Membrane</keyword>
<keyword evidence="4" id="KW-0443">Lipid metabolism</keyword>
<accession>A0A7J5DNM4</accession>
<keyword evidence="7" id="KW-1133">Transmembrane helix</keyword>
<name>A0A7J5DNM4_9ACTN</name>
<evidence type="ECO:0000256" key="6">
    <source>
        <dbReference type="SAM" id="MobiDB-lite"/>
    </source>
</evidence>
<evidence type="ECO:0000256" key="4">
    <source>
        <dbReference type="ARBA" id="ARBA00023098"/>
    </source>
</evidence>
<feature type="compositionally biased region" description="Low complexity" evidence="6">
    <location>
        <begin position="25"/>
        <end position="39"/>
    </location>
</feature>
<feature type="region of interest" description="Disordered" evidence="6">
    <location>
        <begin position="1"/>
        <end position="85"/>
    </location>
</feature>
<comment type="pathway">
    <text evidence="1">Lipid metabolism.</text>
</comment>
<proteinExistence type="predicted"/>
<dbReference type="Proteomes" id="UP000442990">
    <property type="component" value="Unassembled WGS sequence"/>
</dbReference>
<organism evidence="9 10">
    <name type="scientific">Streptomyces triticiradicis</name>
    <dbReference type="NCBI Taxonomy" id="2651189"/>
    <lineage>
        <taxon>Bacteria</taxon>
        <taxon>Bacillati</taxon>
        <taxon>Actinomycetota</taxon>
        <taxon>Actinomycetes</taxon>
        <taxon>Kitasatosporales</taxon>
        <taxon>Streptomycetaceae</taxon>
        <taxon>Streptomyces</taxon>
    </lineage>
</organism>
<dbReference type="SUPFAM" id="SSF69593">
    <property type="entry name" value="Glycerol-3-phosphate (1)-acyltransferase"/>
    <property type="match status" value="1"/>
</dbReference>
<keyword evidence="10" id="KW-1185">Reference proteome</keyword>
<reference evidence="9 10" key="1">
    <citation type="submission" date="2019-09" db="EMBL/GenBank/DDBJ databases">
        <title>Isolation and identification of active actinomycetes.</title>
        <authorList>
            <person name="Yu Z."/>
            <person name="Han C."/>
            <person name="Yu B."/>
        </authorList>
    </citation>
    <scope>NUCLEOTIDE SEQUENCE [LARGE SCALE GENOMIC DNA]</scope>
    <source>
        <strain evidence="9 10">NEAU-H2</strain>
    </source>
</reference>
<gene>
    <name evidence="9" type="ORF">F8144_00035</name>
</gene>
<feature type="region of interest" description="Disordered" evidence="6">
    <location>
        <begin position="322"/>
        <end position="356"/>
    </location>
</feature>
<dbReference type="Pfam" id="PF01553">
    <property type="entry name" value="Acyltransferase"/>
    <property type="match status" value="1"/>
</dbReference>
<feature type="transmembrane region" description="Helical" evidence="7">
    <location>
        <begin position="113"/>
        <end position="135"/>
    </location>
</feature>
<feature type="domain" description="Phospholipid/glycerol acyltransferase" evidence="8">
    <location>
        <begin position="173"/>
        <end position="285"/>
    </location>
</feature>
<keyword evidence="7" id="KW-0812">Transmembrane</keyword>
<dbReference type="AlphaFoldDB" id="A0A7J5DNM4"/>
<feature type="compositionally biased region" description="Basic and acidic residues" evidence="6">
    <location>
        <begin position="56"/>
        <end position="68"/>
    </location>
</feature>
<keyword evidence="5 9" id="KW-0012">Acyltransferase</keyword>
<dbReference type="GO" id="GO:0003841">
    <property type="term" value="F:1-acylglycerol-3-phosphate O-acyltransferase activity"/>
    <property type="evidence" value="ECO:0007669"/>
    <property type="project" value="TreeGrafter"/>
</dbReference>
<dbReference type="EMBL" id="WBKG01000001">
    <property type="protein sequence ID" value="KAB1990387.1"/>
    <property type="molecule type" value="Genomic_DNA"/>
</dbReference>
<evidence type="ECO:0000313" key="9">
    <source>
        <dbReference type="EMBL" id="KAB1990387.1"/>
    </source>
</evidence>
<evidence type="ECO:0000259" key="8">
    <source>
        <dbReference type="SMART" id="SM00563"/>
    </source>
</evidence>
<dbReference type="PANTHER" id="PTHR10434:SF64">
    <property type="entry name" value="1-ACYL-SN-GLYCEROL-3-PHOSPHATE ACYLTRANSFERASE-RELATED"/>
    <property type="match status" value="1"/>
</dbReference>
<protein>
    <submittedName>
        <fullName evidence="9">1-acyl-sn-glycerol-3-phosphate acyltransferase</fullName>
    </submittedName>
</protein>
<comment type="caution">
    <text evidence="9">The sequence shown here is derived from an EMBL/GenBank/DDBJ whole genome shotgun (WGS) entry which is preliminary data.</text>
</comment>
<dbReference type="CDD" id="cd07989">
    <property type="entry name" value="LPLAT_AGPAT-like"/>
    <property type="match status" value="1"/>
</dbReference>
<keyword evidence="2" id="KW-0444">Lipid biosynthesis</keyword>
<evidence type="ECO:0000256" key="2">
    <source>
        <dbReference type="ARBA" id="ARBA00022516"/>
    </source>
</evidence>
<evidence type="ECO:0000256" key="1">
    <source>
        <dbReference type="ARBA" id="ARBA00005189"/>
    </source>
</evidence>
<evidence type="ECO:0000256" key="5">
    <source>
        <dbReference type="ARBA" id="ARBA00023315"/>
    </source>
</evidence>